<evidence type="ECO:0000313" key="2">
    <source>
        <dbReference type="EMBL" id="PRY30850.1"/>
    </source>
</evidence>
<organism evidence="2 3">
    <name type="scientific">Pseudosporangium ferrugineum</name>
    <dbReference type="NCBI Taxonomy" id="439699"/>
    <lineage>
        <taxon>Bacteria</taxon>
        <taxon>Bacillati</taxon>
        <taxon>Actinomycetota</taxon>
        <taxon>Actinomycetes</taxon>
        <taxon>Micromonosporales</taxon>
        <taxon>Micromonosporaceae</taxon>
        <taxon>Pseudosporangium</taxon>
    </lineage>
</organism>
<dbReference type="InterPro" id="IPR009200">
    <property type="entry name" value="DUF1269_membrane"/>
</dbReference>
<evidence type="ECO:0000313" key="3">
    <source>
        <dbReference type="Proteomes" id="UP000239209"/>
    </source>
</evidence>
<keyword evidence="3" id="KW-1185">Reference proteome</keyword>
<dbReference type="OrthoDB" id="5244321at2"/>
<dbReference type="AlphaFoldDB" id="A0A2T0SBQ2"/>
<reference evidence="2 3" key="1">
    <citation type="submission" date="2018-03" db="EMBL/GenBank/DDBJ databases">
        <title>Genomic Encyclopedia of Archaeal and Bacterial Type Strains, Phase II (KMG-II): from individual species to whole genera.</title>
        <authorList>
            <person name="Goeker M."/>
        </authorList>
    </citation>
    <scope>NUCLEOTIDE SEQUENCE [LARGE SCALE GENOMIC DNA]</scope>
    <source>
        <strain evidence="2 3">DSM 45348</strain>
    </source>
</reference>
<feature type="transmembrane region" description="Helical" evidence="1">
    <location>
        <begin position="65"/>
        <end position="87"/>
    </location>
</feature>
<name>A0A2T0SBQ2_9ACTN</name>
<accession>A0A2T0SBQ2</accession>
<dbReference type="RefSeq" id="WP_106126442.1">
    <property type="nucleotide sequence ID" value="NZ_PVZG01000004.1"/>
</dbReference>
<keyword evidence="1" id="KW-0472">Membrane</keyword>
<keyword evidence="1" id="KW-1133">Transmembrane helix</keyword>
<keyword evidence="1" id="KW-0812">Transmembrane</keyword>
<protein>
    <submittedName>
        <fullName evidence="2">Putative membrane protein</fullName>
    </submittedName>
</protein>
<sequence length="161" mass="17349">MTTFTVWKFDDPQGADRAVAVLRDAAAEHLVRIDDHAVVRWSTGAARPTVDRGHRARHSAGRGTLWGLLIGTLFLVPLAGGVAGAAIGTARAAMNDAGITDDQLERIRTEVTEGTSALFLVTEEGDLDRLGERFPASHSRLIATNLTEAEREILYEAFGGR</sequence>
<evidence type="ECO:0000256" key="1">
    <source>
        <dbReference type="SAM" id="Phobius"/>
    </source>
</evidence>
<comment type="caution">
    <text evidence="2">The sequence shown here is derived from an EMBL/GenBank/DDBJ whole genome shotgun (WGS) entry which is preliminary data.</text>
</comment>
<dbReference type="EMBL" id="PVZG01000004">
    <property type="protein sequence ID" value="PRY30850.1"/>
    <property type="molecule type" value="Genomic_DNA"/>
</dbReference>
<proteinExistence type="predicted"/>
<dbReference type="Proteomes" id="UP000239209">
    <property type="component" value="Unassembled WGS sequence"/>
</dbReference>
<gene>
    <name evidence="2" type="ORF">CLV70_104402</name>
</gene>
<dbReference type="Pfam" id="PF06897">
    <property type="entry name" value="DUF1269"/>
    <property type="match status" value="1"/>
</dbReference>